<name>A0A4Z2HH73_9TELE</name>
<dbReference type="PANTHER" id="PTHR34347:SF1">
    <property type="entry name" value="DNA REPAIR-SCAFFOLDING PROTEIN"/>
    <property type="match status" value="1"/>
</dbReference>
<organism evidence="3 4">
    <name type="scientific">Liparis tanakae</name>
    <name type="common">Tanaka's snailfish</name>
    <dbReference type="NCBI Taxonomy" id="230148"/>
    <lineage>
        <taxon>Eukaryota</taxon>
        <taxon>Metazoa</taxon>
        <taxon>Chordata</taxon>
        <taxon>Craniata</taxon>
        <taxon>Vertebrata</taxon>
        <taxon>Euteleostomi</taxon>
        <taxon>Actinopterygii</taxon>
        <taxon>Neopterygii</taxon>
        <taxon>Teleostei</taxon>
        <taxon>Neoteleostei</taxon>
        <taxon>Acanthomorphata</taxon>
        <taxon>Eupercaria</taxon>
        <taxon>Perciformes</taxon>
        <taxon>Cottioidei</taxon>
        <taxon>Cottales</taxon>
        <taxon>Liparidae</taxon>
        <taxon>Liparis</taxon>
    </lineage>
</organism>
<feature type="compositionally biased region" description="Acidic residues" evidence="1">
    <location>
        <begin position="143"/>
        <end position="155"/>
    </location>
</feature>
<proteinExistence type="predicted"/>
<dbReference type="GO" id="GO:0005654">
    <property type="term" value="C:nucleoplasm"/>
    <property type="evidence" value="ECO:0007669"/>
    <property type="project" value="TreeGrafter"/>
</dbReference>
<accession>A0A4Z2HH73</accession>
<gene>
    <name evidence="3" type="primary">SPIDR_0</name>
    <name evidence="3" type="ORF">EYF80_024835</name>
</gene>
<feature type="compositionally biased region" description="Polar residues" evidence="1">
    <location>
        <begin position="190"/>
        <end position="206"/>
    </location>
</feature>
<dbReference type="InterPro" id="IPR053054">
    <property type="entry name" value="DNA_repair-scaffolding"/>
</dbReference>
<dbReference type="GO" id="GO:0000228">
    <property type="term" value="C:nuclear chromosome"/>
    <property type="evidence" value="ECO:0007669"/>
    <property type="project" value="TreeGrafter"/>
</dbReference>
<dbReference type="InterPro" id="IPR028026">
    <property type="entry name" value="DUF4502"/>
</dbReference>
<feature type="region of interest" description="Disordered" evidence="1">
    <location>
        <begin position="135"/>
        <end position="266"/>
    </location>
</feature>
<reference evidence="3 4" key="1">
    <citation type="submission" date="2019-03" db="EMBL/GenBank/DDBJ databases">
        <title>First draft genome of Liparis tanakae, snailfish: a comprehensive survey of snailfish specific genes.</title>
        <authorList>
            <person name="Kim W."/>
            <person name="Song I."/>
            <person name="Jeong J.-H."/>
            <person name="Kim D."/>
            <person name="Kim S."/>
            <person name="Ryu S."/>
            <person name="Song J.Y."/>
            <person name="Lee S.K."/>
        </authorList>
    </citation>
    <scope>NUCLEOTIDE SEQUENCE [LARGE SCALE GENOMIC DNA]</scope>
    <source>
        <tissue evidence="3">Muscle</tissue>
    </source>
</reference>
<sequence>MFPRKRRRCHKDVKCAVFPEDVGEALQAAGRLSSVSCARSWETCGDSFLDSPAMKVGNHNVKTSGRKLSDLRRSPAIVQTGAVHEDPVHIAWSSSDGERSDDETQEQQPPPPRPRRPAAPIESYTRALRMLRPLTEDLPVIDTDSDLDESEEDVEKDSGQQISDCESSDEQQEDVPLHPPDAPEIEISGYASSGENVDVAATSSRPGSPLRSGEGSRRSVSDWVRSAQAMLQTPQKTPSKTPSKTPEDSAKKKRKFQSGGLAERLNRLQCRQRSAVGFWRHQSISDTTTTTTTTGE</sequence>
<evidence type="ECO:0000259" key="2">
    <source>
        <dbReference type="Pfam" id="PF14950"/>
    </source>
</evidence>
<comment type="caution">
    <text evidence="3">The sequence shown here is derived from an EMBL/GenBank/DDBJ whole genome shotgun (WGS) entry which is preliminary data.</text>
</comment>
<evidence type="ECO:0000313" key="3">
    <source>
        <dbReference type="EMBL" id="TNN64951.1"/>
    </source>
</evidence>
<dbReference type="GO" id="GO:0000724">
    <property type="term" value="P:double-strand break repair via homologous recombination"/>
    <property type="evidence" value="ECO:0007669"/>
    <property type="project" value="TreeGrafter"/>
</dbReference>
<dbReference type="EMBL" id="SRLO01000243">
    <property type="protein sequence ID" value="TNN64951.1"/>
    <property type="molecule type" value="Genomic_DNA"/>
</dbReference>
<dbReference type="GO" id="GO:0070202">
    <property type="term" value="P:regulation of establishment of protein localization to chromosome"/>
    <property type="evidence" value="ECO:0007669"/>
    <property type="project" value="TreeGrafter"/>
</dbReference>
<feature type="compositionally biased region" description="Polar residues" evidence="1">
    <location>
        <begin position="229"/>
        <end position="244"/>
    </location>
</feature>
<keyword evidence="4" id="KW-1185">Reference proteome</keyword>
<dbReference type="Pfam" id="PF14950">
    <property type="entry name" value="DUF4502"/>
    <property type="match status" value="1"/>
</dbReference>
<feature type="region of interest" description="Disordered" evidence="1">
    <location>
        <begin position="82"/>
        <end position="120"/>
    </location>
</feature>
<protein>
    <submittedName>
        <fullName evidence="3">DNA repair-scaffolding protein</fullName>
    </submittedName>
</protein>
<dbReference type="Proteomes" id="UP000314294">
    <property type="component" value="Unassembled WGS sequence"/>
</dbReference>
<dbReference type="AlphaFoldDB" id="A0A4Z2HH73"/>
<feature type="domain" description="DUF4502" evidence="2">
    <location>
        <begin position="5"/>
        <end position="293"/>
    </location>
</feature>
<dbReference type="OrthoDB" id="1914453at2759"/>
<evidence type="ECO:0000256" key="1">
    <source>
        <dbReference type="SAM" id="MobiDB-lite"/>
    </source>
</evidence>
<evidence type="ECO:0000313" key="4">
    <source>
        <dbReference type="Proteomes" id="UP000314294"/>
    </source>
</evidence>
<dbReference type="PANTHER" id="PTHR34347">
    <property type="entry name" value="DNA REPAIR-SCAFFOLDING PROTEIN SPIDR"/>
    <property type="match status" value="1"/>
</dbReference>